<dbReference type="GO" id="GO:0005851">
    <property type="term" value="C:eukaryotic translation initiation factor 2B complex"/>
    <property type="evidence" value="ECO:0007669"/>
    <property type="project" value="TreeGrafter"/>
</dbReference>
<organism evidence="4 5">
    <name type="scientific">Parastrongyloides trichosuri</name>
    <name type="common">Possum-specific nematode worm</name>
    <dbReference type="NCBI Taxonomy" id="131310"/>
    <lineage>
        <taxon>Eukaryota</taxon>
        <taxon>Metazoa</taxon>
        <taxon>Ecdysozoa</taxon>
        <taxon>Nematoda</taxon>
        <taxon>Chromadorea</taxon>
        <taxon>Rhabditida</taxon>
        <taxon>Tylenchina</taxon>
        <taxon>Panagrolaimomorpha</taxon>
        <taxon>Strongyloidoidea</taxon>
        <taxon>Strongyloididae</taxon>
        <taxon>Parastrongyloides</taxon>
    </lineage>
</organism>
<keyword evidence="4" id="KW-1185">Reference proteome</keyword>
<dbReference type="Pfam" id="PF00132">
    <property type="entry name" value="Hexapep"/>
    <property type="match status" value="1"/>
</dbReference>
<dbReference type="SUPFAM" id="SSF53448">
    <property type="entry name" value="Nucleotide-diphospho-sugar transferases"/>
    <property type="match status" value="1"/>
</dbReference>
<evidence type="ECO:0000256" key="1">
    <source>
        <dbReference type="ARBA" id="ARBA00044144"/>
    </source>
</evidence>
<dbReference type="GO" id="GO:0003743">
    <property type="term" value="F:translation initiation factor activity"/>
    <property type="evidence" value="ECO:0007669"/>
    <property type="project" value="TreeGrafter"/>
</dbReference>
<accession>A0A0N4Z0F8</accession>
<dbReference type="InterPro" id="IPR003307">
    <property type="entry name" value="W2_domain"/>
</dbReference>
<dbReference type="InterPro" id="IPR029044">
    <property type="entry name" value="Nucleotide-diphossugar_trans"/>
</dbReference>
<dbReference type="Pfam" id="PF02020">
    <property type="entry name" value="W2"/>
    <property type="match status" value="1"/>
</dbReference>
<evidence type="ECO:0000313" key="4">
    <source>
        <dbReference type="Proteomes" id="UP000038045"/>
    </source>
</evidence>
<dbReference type="CDD" id="cd11558">
    <property type="entry name" value="W2_eIF2B_epsilon"/>
    <property type="match status" value="1"/>
</dbReference>
<evidence type="ECO:0000313" key="5">
    <source>
        <dbReference type="WBParaSite" id="PTRK_0000019000.1"/>
    </source>
</evidence>
<sequence length="670" mass="76742">MVPNLLSKEALESLDSTLLNEEPLKKFGCVIVADNFDKSFTPPLIDDPWVGQKLCGLPLIDFLLVSLAKTPVTNVVVMSSNFPPKWIEYFSKKYYNHFWEIKFVEQKTANSVGDILREVRQRNLLNIDFMLIPNILTLIAGDFKREIYEFIEGRVKNHDHLVTCLYVHSHDPQNLFVINSENGKVVNFNSDFNSKKSKITKRAFIENLQYCSNLKPLPLWICGKEVLDAFSENFDLTDIEDLMRHILANEEVMCAYTCMRKVSENSYASEANNFVEWIALQSKFLRSCFYPLKPIQVAVDNNHNVNLLQLYHSVYIGHNRNDLNFRSKGVTTKNSRRSYIGWVPNNSADLQLEMIDSSIVGAINLVRKSSFKQCMIGKKFKSDSLLSLQKCIIGDNVVIGKNCKIGKEVFIGNDVVIKDNETIMDNAMIFSKPVDNDDNRFTSTLHGNYYIWKSVNNVHLWEGNSLSSSFKCVLKDIFCGVEDNNDSDDEINGTDHIADSSIKTEQNCLETFASEVKDSMLATLQSTNPFDQGNVRSLILEINSSKMVHNVSMDSVCLTVITTLLQIEDKITWSRIEELLNGWMTIILNYFSNDHSKKLILVAIEDIVKHNEALSKILVKVIHMFYNEDILTEDFIIDWYEKLPEDNKLQADAKVLYDWLCEESDEDSDE</sequence>
<dbReference type="GO" id="GO:0005085">
    <property type="term" value="F:guanyl-nucleotide exchange factor activity"/>
    <property type="evidence" value="ECO:0007669"/>
    <property type="project" value="InterPro"/>
</dbReference>
<dbReference type="Proteomes" id="UP000038045">
    <property type="component" value="Unplaced"/>
</dbReference>
<name>A0A0N4Z0F8_PARTI</name>
<evidence type="ECO:0000259" key="3">
    <source>
        <dbReference type="PROSITE" id="PS51363"/>
    </source>
</evidence>
<dbReference type="STRING" id="131310.A0A0N4Z0F8"/>
<evidence type="ECO:0000256" key="2">
    <source>
        <dbReference type="ARBA" id="ARBA00044345"/>
    </source>
</evidence>
<protein>
    <recommendedName>
        <fullName evidence="1">Translation initiation factor eIF2B subunit epsilon</fullName>
    </recommendedName>
    <alternativeName>
        <fullName evidence="2">eIF2B GDP-GTP exchange factor subunit epsilon</fullName>
    </alternativeName>
</protein>
<dbReference type="PANTHER" id="PTHR45887">
    <property type="entry name" value="TRANSLATION INITIATION FACTOR EIF-2B SUBUNIT EPSILON"/>
    <property type="match status" value="1"/>
</dbReference>
<dbReference type="SUPFAM" id="SSF48371">
    <property type="entry name" value="ARM repeat"/>
    <property type="match status" value="1"/>
</dbReference>
<dbReference type="SMART" id="SM00515">
    <property type="entry name" value="eIF5C"/>
    <property type="match status" value="1"/>
</dbReference>
<dbReference type="InterPro" id="IPR016024">
    <property type="entry name" value="ARM-type_fold"/>
</dbReference>
<dbReference type="Gene3D" id="3.90.550.10">
    <property type="entry name" value="Spore Coat Polysaccharide Biosynthesis Protein SpsA, Chain A"/>
    <property type="match status" value="1"/>
</dbReference>
<dbReference type="InterPro" id="IPR051956">
    <property type="entry name" value="eIF2B_epsilon"/>
</dbReference>
<dbReference type="Gene3D" id="1.25.40.180">
    <property type="match status" value="1"/>
</dbReference>
<dbReference type="PROSITE" id="PS51363">
    <property type="entry name" value="W2"/>
    <property type="match status" value="1"/>
</dbReference>
<dbReference type="GO" id="GO:0031369">
    <property type="term" value="F:translation initiation factor binding"/>
    <property type="evidence" value="ECO:0007669"/>
    <property type="project" value="InterPro"/>
</dbReference>
<dbReference type="InterPro" id="IPR044123">
    <property type="entry name" value="W2_eIF2B_epsilon"/>
</dbReference>
<dbReference type="AlphaFoldDB" id="A0A0N4Z0F8"/>
<reference evidence="5" key="1">
    <citation type="submission" date="2017-02" db="UniProtKB">
        <authorList>
            <consortium name="WormBaseParasite"/>
        </authorList>
    </citation>
    <scope>IDENTIFICATION</scope>
</reference>
<dbReference type="WBParaSite" id="PTRK_0000019000.1">
    <property type="protein sequence ID" value="PTRK_0000019000.1"/>
    <property type="gene ID" value="PTRK_0000019000"/>
</dbReference>
<dbReference type="Gene3D" id="2.160.10.10">
    <property type="entry name" value="Hexapeptide repeat proteins"/>
    <property type="match status" value="1"/>
</dbReference>
<proteinExistence type="predicted"/>
<feature type="domain" description="W2" evidence="3">
    <location>
        <begin position="506"/>
        <end position="670"/>
    </location>
</feature>
<dbReference type="PANTHER" id="PTHR45887:SF1">
    <property type="entry name" value="TRANSLATION INITIATION FACTOR EIF-2B SUBUNIT EPSILON"/>
    <property type="match status" value="1"/>
</dbReference>
<dbReference type="InterPro" id="IPR001451">
    <property type="entry name" value="Hexapep"/>
</dbReference>